<dbReference type="InterPro" id="IPR002711">
    <property type="entry name" value="HNH"/>
</dbReference>
<protein>
    <recommendedName>
        <fullName evidence="1">HNH domain-containing protein</fullName>
    </recommendedName>
</protein>
<accession>A0A840EUI5</accession>
<dbReference type="InterPro" id="IPR003615">
    <property type="entry name" value="HNH_nuc"/>
</dbReference>
<dbReference type="RefSeq" id="WP_343067336.1">
    <property type="nucleotide sequence ID" value="NZ_BAABHL010000127.1"/>
</dbReference>
<keyword evidence="3" id="KW-1185">Reference proteome</keyword>
<dbReference type="AlphaFoldDB" id="A0A840EUI5"/>
<name>A0A840EUI5_9ACTN</name>
<dbReference type="CDD" id="cd00085">
    <property type="entry name" value="HNHc"/>
    <property type="match status" value="1"/>
</dbReference>
<feature type="domain" description="HNH" evidence="1">
    <location>
        <begin position="2"/>
        <end position="28"/>
    </location>
</feature>
<dbReference type="GO" id="GO:0003676">
    <property type="term" value="F:nucleic acid binding"/>
    <property type="evidence" value="ECO:0007669"/>
    <property type="project" value="InterPro"/>
</dbReference>
<dbReference type="Proteomes" id="UP000551501">
    <property type="component" value="Unassembled WGS sequence"/>
</dbReference>
<dbReference type="EMBL" id="JACIFP010000001">
    <property type="protein sequence ID" value="MBB4135241.1"/>
    <property type="molecule type" value="Genomic_DNA"/>
</dbReference>
<gene>
    <name evidence="2" type="ORF">BKA16_001793</name>
</gene>
<sequence>MTPWSEGGETGIDNGVLLCRRCHTLIHHGGWEVFIGHDGHPWFVPPTDPNRPGARRAIRSHTRRTITVHETADAA</sequence>
<dbReference type="Pfam" id="PF01844">
    <property type="entry name" value="HNH"/>
    <property type="match status" value="1"/>
</dbReference>
<dbReference type="GO" id="GO:0008270">
    <property type="term" value="F:zinc ion binding"/>
    <property type="evidence" value="ECO:0007669"/>
    <property type="project" value="InterPro"/>
</dbReference>
<evidence type="ECO:0000313" key="2">
    <source>
        <dbReference type="EMBL" id="MBB4135241.1"/>
    </source>
</evidence>
<comment type="caution">
    <text evidence="2">The sequence shown here is derived from an EMBL/GenBank/DDBJ whole genome shotgun (WGS) entry which is preliminary data.</text>
</comment>
<evidence type="ECO:0000259" key="1">
    <source>
        <dbReference type="Pfam" id="PF01844"/>
    </source>
</evidence>
<dbReference type="GO" id="GO:0004519">
    <property type="term" value="F:endonuclease activity"/>
    <property type="evidence" value="ECO:0007669"/>
    <property type="project" value="InterPro"/>
</dbReference>
<organism evidence="2 3">
    <name type="scientific">Gordonia humi</name>
    <dbReference type="NCBI Taxonomy" id="686429"/>
    <lineage>
        <taxon>Bacteria</taxon>
        <taxon>Bacillati</taxon>
        <taxon>Actinomycetota</taxon>
        <taxon>Actinomycetes</taxon>
        <taxon>Mycobacteriales</taxon>
        <taxon>Gordoniaceae</taxon>
        <taxon>Gordonia</taxon>
    </lineage>
</organism>
<reference evidence="2 3" key="1">
    <citation type="submission" date="2020-08" db="EMBL/GenBank/DDBJ databases">
        <title>Sequencing the genomes of 1000 actinobacteria strains.</title>
        <authorList>
            <person name="Klenk H.-P."/>
        </authorList>
    </citation>
    <scope>NUCLEOTIDE SEQUENCE [LARGE SCALE GENOMIC DNA]</scope>
    <source>
        <strain evidence="2 3">DSM 45298</strain>
    </source>
</reference>
<proteinExistence type="predicted"/>
<evidence type="ECO:0000313" key="3">
    <source>
        <dbReference type="Proteomes" id="UP000551501"/>
    </source>
</evidence>